<gene>
    <name evidence="6 7" type="primary">rlmF</name>
    <name evidence="7" type="ORF">GO988_12785</name>
</gene>
<dbReference type="GO" id="GO:0005737">
    <property type="term" value="C:cytoplasm"/>
    <property type="evidence" value="ECO:0007669"/>
    <property type="project" value="UniProtKB-SubCell"/>
</dbReference>
<evidence type="ECO:0000256" key="5">
    <source>
        <dbReference type="ARBA" id="ARBA00022691"/>
    </source>
</evidence>
<name>A0A7K1TFM6_9BACT</name>
<comment type="subcellular location">
    <subcellularLocation>
        <location evidence="6">Cytoplasm</location>
    </subcellularLocation>
</comment>
<protein>
    <recommendedName>
        <fullName evidence="6">Ribosomal RNA large subunit methyltransferase F</fullName>
        <ecNumber evidence="6">2.1.1.181</ecNumber>
    </recommendedName>
    <alternativeName>
        <fullName evidence="6">23S rRNA mA1618 methyltransferase</fullName>
    </alternativeName>
    <alternativeName>
        <fullName evidence="6">rRNA adenine N-6-methyltransferase</fullName>
    </alternativeName>
</protein>
<keyword evidence="1 6" id="KW-0963">Cytoplasm</keyword>
<evidence type="ECO:0000256" key="2">
    <source>
        <dbReference type="ARBA" id="ARBA00022552"/>
    </source>
</evidence>
<evidence type="ECO:0000256" key="3">
    <source>
        <dbReference type="ARBA" id="ARBA00022603"/>
    </source>
</evidence>
<evidence type="ECO:0000256" key="6">
    <source>
        <dbReference type="HAMAP-Rule" id="MF_01848"/>
    </source>
</evidence>
<dbReference type="InterPro" id="IPR010286">
    <property type="entry name" value="METTL16/RlmF"/>
</dbReference>
<dbReference type="HAMAP" id="MF_01848">
    <property type="entry name" value="23SrRNA_methyltr_F"/>
    <property type="match status" value="1"/>
</dbReference>
<evidence type="ECO:0000256" key="1">
    <source>
        <dbReference type="ARBA" id="ARBA00022490"/>
    </source>
</evidence>
<dbReference type="Proteomes" id="UP000441336">
    <property type="component" value="Unassembled WGS sequence"/>
</dbReference>
<keyword evidence="2 6" id="KW-0698">rRNA processing</keyword>
<dbReference type="EC" id="2.1.1.181" evidence="6"/>
<comment type="function">
    <text evidence="6">Specifically methylates the adenine in position 1618 of 23S rRNA.</text>
</comment>
<keyword evidence="8" id="KW-1185">Reference proteome</keyword>
<dbReference type="CDD" id="cd02440">
    <property type="entry name" value="AdoMet_MTases"/>
    <property type="match status" value="1"/>
</dbReference>
<dbReference type="PIRSF" id="PIRSF029038">
    <property type="entry name" value="Mtase_YbiN_prd"/>
    <property type="match status" value="1"/>
</dbReference>
<dbReference type="SUPFAM" id="SSF53335">
    <property type="entry name" value="S-adenosyl-L-methionine-dependent methyltransferases"/>
    <property type="match status" value="1"/>
</dbReference>
<dbReference type="PANTHER" id="PTHR13393">
    <property type="entry name" value="SAM-DEPENDENT METHYLTRANSFERASE"/>
    <property type="match status" value="1"/>
</dbReference>
<comment type="caution">
    <text evidence="7">The sequence shown here is derived from an EMBL/GenBank/DDBJ whole genome shotgun (WGS) entry which is preliminary data.</text>
</comment>
<dbReference type="NCBIfam" id="NF008725">
    <property type="entry name" value="PRK11727.1"/>
    <property type="match status" value="1"/>
</dbReference>
<accession>A0A7K1TFM6</accession>
<evidence type="ECO:0000313" key="7">
    <source>
        <dbReference type="EMBL" id="MVN77203.1"/>
    </source>
</evidence>
<dbReference type="AlphaFoldDB" id="A0A7K1TFM6"/>
<evidence type="ECO:0000256" key="4">
    <source>
        <dbReference type="ARBA" id="ARBA00022679"/>
    </source>
</evidence>
<keyword evidence="3 6" id="KW-0489">Methyltransferase</keyword>
<dbReference type="InterPro" id="IPR016909">
    <property type="entry name" value="rRNA_lsu_MeTfrase_F"/>
</dbReference>
<dbReference type="InterPro" id="IPR029063">
    <property type="entry name" value="SAM-dependent_MTases_sf"/>
</dbReference>
<dbReference type="GO" id="GO:0070475">
    <property type="term" value="P:rRNA base methylation"/>
    <property type="evidence" value="ECO:0007669"/>
    <property type="project" value="TreeGrafter"/>
</dbReference>
<comment type="catalytic activity">
    <reaction evidence="6">
        <text>adenosine(1618) in 23S rRNA + S-adenosyl-L-methionine = N(6)-methyladenosine(1618) in 23S rRNA + S-adenosyl-L-homocysteine + H(+)</text>
        <dbReference type="Rhea" id="RHEA:16497"/>
        <dbReference type="Rhea" id="RHEA-COMP:10229"/>
        <dbReference type="Rhea" id="RHEA-COMP:10231"/>
        <dbReference type="ChEBI" id="CHEBI:15378"/>
        <dbReference type="ChEBI" id="CHEBI:57856"/>
        <dbReference type="ChEBI" id="CHEBI:59789"/>
        <dbReference type="ChEBI" id="CHEBI:74411"/>
        <dbReference type="ChEBI" id="CHEBI:74449"/>
        <dbReference type="EC" id="2.1.1.181"/>
    </reaction>
</comment>
<dbReference type="GO" id="GO:0052907">
    <property type="term" value="F:23S rRNA (adenine(1618)-N(6))-methyltransferase activity"/>
    <property type="evidence" value="ECO:0007669"/>
    <property type="project" value="UniProtKB-EC"/>
</dbReference>
<dbReference type="EMBL" id="WQKZ01000003">
    <property type="protein sequence ID" value="MVN77203.1"/>
    <property type="molecule type" value="Genomic_DNA"/>
</dbReference>
<reference evidence="7 8" key="1">
    <citation type="submission" date="2019-12" db="EMBL/GenBank/DDBJ databases">
        <title>Hymenobacter sp. HMF4947 Genome sequencing and assembly.</title>
        <authorList>
            <person name="Kang H."/>
            <person name="Cha I."/>
            <person name="Kim H."/>
            <person name="Joh K."/>
        </authorList>
    </citation>
    <scope>NUCLEOTIDE SEQUENCE [LARGE SCALE GENOMIC DNA]</scope>
    <source>
        <strain evidence="7 8">HMF4947</strain>
    </source>
</reference>
<dbReference type="RefSeq" id="WP_157566024.1">
    <property type="nucleotide sequence ID" value="NZ_WQKZ01000003.1"/>
</dbReference>
<sequence length="324" mass="35529">MSQPPKDLLASKDVLHPRNQHRARYDFAALVQTSPALAPFVHRNTFSEASIDFADPEAVKLLNQALLRHFYGIEHWDIPAGYLCPPIPGRADYLHYLADLLAASNGGAVPRGQVLSVLDVGVGANCIYPLIGHQEYGWRFVGSETDPVALRAARQIVAANPALTGSIDCRLQPDARHVLAGLAKPGEVFDATLCNPPFYGSAAEAAAGTQRKLSNLGTGRGTQPVRNFGGKNAELWSPGGEAGFVRRLVQESHQLPTLSFWFTTLVSQKDTLPAVYHALRYAKAADVRTIDMAQGQKKSRLVAWTFLTPDQQEDWRRTRWAAQQ</sequence>
<dbReference type="PANTHER" id="PTHR13393:SF0">
    <property type="entry name" value="RNA N6-ADENOSINE-METHYLTRANSFERASE METTL16"/>
    <property type="match status" value="1"/>
</dbReference>
<dbReference type="Pfam" id="PF05971">
    <property type="entry name" value="Methyltransf_10"/>
    <property type="match status" value="1"/>
</dbReference>
<dbReference type="Gene3D" id="3.40.50.150">
    <property type="entry name" value="Vaccinia Virus protein VP39"/>
    <property type="match status" value="1"/>
</dbReference>
<organism evidence="7 8">
    <name type="scientific">Hymenobacter ginkgonis</name>
    <dbReference type="NCBI Taxonomy" id="2682976"/>
    <lineage>
        <taxon>Bacteria</taxon>
        <taxon>Pseudomonadati</taxon>
        <taxon>Bacteroidota</taxon>
        <taxon>Cytophagia</taxon>
        <taxon>Cytophagales</taxon>
        <taxon>Hymenobacteraceae</taxon>
        <taxon>Hymenobacter</taxon>
    </lineage>
</organism>
<comment type="similarity">
    <text evidence="6">Belongs to the methyltransferase superfamily. METTL16/RlmF family.</text>
</comment>
<keyword evidence="4 6" id="KW-0808">Transferase</keyword>
<proteinExistence type="inferred from homology"/>
<evidence type="ECO:0000313" key="8">
    <source>
        <dbReference type="Proteomes" id="UP000441336"/>
    </source>
</evidence>
<keyword evidence="5 6" id="KW-0949">S-adenosyl-L-methionine</keyword>